<reference evidence="4 5" key="1">
    <citation type="submission" date="2019-11" db="EMBL/GenBank/DDBJ databases">
        <title>Whole genome shotgun sequencing (WGS) data from Adlercreutzia equolifaciens ResAG-91, Eggerthella lenta MRI-F36, MRI-F37, MRI-F40, ResAG-49, ResAG-88, ResAG-121, ResAG-145, and Gordonibacter sp. ResAG-5, ResAG-26, ResAG-43, ResAG-50, ResAG-59.</title>
        <authorList>
            <person name="Stoll D.A."/>
            <person name="Danylec N."/>
            <person name="Franz C.M.A.P."/>
            <person name="Huch M."/>
        </authorList>
    </citation>
    <scope>NUCLEOTIDE SEQUENCE [LARGE SCALE GENOMIC DNA]</scope>
    <source>
        <strain evidence="4 5">ResAG-88</strain>
    </source>
</reference>
<dbReference type="Pfam" id="PF14278">
    <property type="entry name" value="TetR_C_8"/>
    <property type="match status" value="1"/>
</dbReference>
<evidence type="ECO:0000259" key="3">
    <source>
        <dbReference type="PROSITE" id="PS50977"/>
    </source>
</evidence>
<dbReference type="InterPro" id="IPR050624">
    <property type="entry name" value="HTH-type_Tx_Regulator"/>
</dbReference>
<dbReference type="PANTHER" id="PTHR43479">
    <property type="entry name" value="ACREF/ENVCD OPERON REPRESSOR-RELATED"/>
    <property type="match status" value="1"/>
</dbReference>
<dbReference type="AlphaFoldDB" id="A0A844RN31"/>
<evidence type="ECO:0000256" key="1">
    <source>
        <dbReference type="ARBA" id="ARBA00023125"/>
    </source>
</evidence>
<evidence type="ECO:0000313" key="4">
    <source>
        <dbReference type="EMBL" id="MVN33142.1"/>
    </source>
</evidence>
<dbReference type="Gene3D" id="1.10.357.10">
    <property type="entry name" value="Tetracycline Repressor, domain 2"/>
    <property type="match status" value="1"/>
</dbReference>
<proteinExistence type="predicted"/>
<dbReference type="Proteomes" id="UP000436429">
    <property type="component" value="Unassembled WGS sequence"/>
</dbReference>
<dbReference type="InterPro" id="IPR009057">
    <property type="entry name" value="Homeodomain-like_sf"/>
</dbReference>
<dbReference type="InterPro" id="IPR039532">
    <property type="entry name" value="TetR_C_Firmicutes"/>
</dbReference>
<sequence>MNITPYVCGKLSNNVLCDSSIGGAGPHINRQLRRECRTIGGVAMKKQPEQTAQTRRKLMDSFWKLYCDDGIDRVTVGAVTKCAGYNRGTFYEYFTDVYDLLDQLEDELLGELERNVAAIVGAGLPRSLHEFSMRCAQLFATHNEEVLVLLGDKGDPRFLVKVKRTMMPFFLQVTGVSEGEPNVEYLAAFMFHTMFGLVSQWHENGRDLPPEEFLEMMQTLVANGVSGFVGRPLFS</sequence>
<evidence type="ECO:0000256" key="2">
    <source>
        <dbReference type="PROSITE-ProRule" id="PRU00335"/>
    </source>
</evidence>
<dbReference type="SUPFAM" id="SSF46689">
    <property type="entry name" value="Homeodomain-like"/>
    <property type="match status" value="1"/>
</dbReference>
<dbReference type="EMBL" id="WPOM01000013">
    <property type="protein sequence ID" value="MVN33142.1"/>
    <property type="molecule type" value="Genomic_DNA"/>
</dbReference>
<evidence type="ECO:0000313" key="5">
    <source>
        <dbReference type="Proteomes" id="UP000436429"/>
    </source>
</evidence>
<accession>A0A844RN31</accession>
<comment type="caution">
    <text evidence="4">The sequence shown here is derived from an EMBL/GenBank/DDBJ whole genome shotgun (WGS) entry which is preliminary data.</text>
</comment>
<dbReference type="InterPro" id="IPR001647">
    <property type="entry name" value="HTH_TetR"/>
</dbReference>
<feature type="domain" description="HTH tetR-type" evidence="3">
    <location>
        <begin position="52"/>
        <end position="112"/>
    </location>
</feature>
<dbReference type="PROSITE" id="PS50977">
    <property type="entry name" value="HTH_TETR_2"/>
    <property type="match status" value="1"/>
</dbReference>
<gene>
    <name evidence="4" type="ORF">GO726_08170</name>
</gene>
<protein>
    <submittedName>
        <fullName evidence="4">TetR family transcriptional regulator</fullName>
    </submittedName>
</protein>
<keyword evidence="1 2" id="KW-0238">DNA-binding</keyword>
<organism evidence="4 5">
    <name type="scientific">Eggerthella lenta</name>
    <name type="common">Eubacterium lentum</name>
    <dbReference type="NCBI Taxonomy" id="84112"/>
    <lineage>
        <taxon>Bacteria</taxon>
        <taxon>Bacillati</taxon>
        <taxon>Actinomycetota</taxon>
        <taxon>Coriobacteriia</taxon>
        <taxon>Eggerthellales</taxon>
        <taxon>Eggerthellaceae</taxon>
        <taxon>Eggerthella</taxon>
    </lineage>
</organism>
<dbReference type="GO" id="GO:0003677">
    <property type="term" value="F:DNA binding"/>
    <property type="evidence" value="ECO:0007669"/>
    <property type="project" value="UniProtKB-UniRule"/>
</dbReference>
<dbReference type="Pfam" id="PF00440">
    <property type="entry name" value="TetR_N"/>
    <property type="match status" value="1"/>
</dbReference>
<feature type="DNA-binding region" description="H-T-H motif" evidence="2">
    <location>
        <begin position="75"/>
        <end position="94"/>
    </location>
</feature>
<dbReference type="PANTHER" id="PTHR43479:SF11">
    <property type="entry name" value="ACREF_ENVCD OPERON REPRESSOR-RELATED"/>
    <property type="match status" value="1"/>
</dbReference>
<name>A0A844RN31_EGGLN</name>